<dbReference type="AlphaFoldDB" id="D9PG08"/>
<protein>
    <submittedName>
        <fullName evidence="1">Uncharacterized protein</fullName>
    </submittedName>
</protein>
<reference evidence="1" key="1">
    <citation type="submission" date="2010-07" db="EMBL/GenBank/DDBJ databases">
        <authorList>
            <consortium name="CONSOLIDER consortium CSD2007-00005"/>
            <person name="Guazzaroni M.-E."/>
            <person name="Richter M."/>
            <person name="Garcia-Salamanca A."/>
            <person name="Yarza P."/>
            <person name="Ferrer M."/>
        </authorList>
    </citation>
    <scope>NUCLEOTIDE SEQUENCE</scope>
</reference>
<feature type="non-terminal residue" evidence="1">
    <location>
        <position position="1"/>
    </location>
</feature>
<gene>
    <name evidence="1" type="ORF">LDC_0453</name>
</gene>
<comment type="caution">
    <text evidence="1">The sequence shown here is derived from an EMBL/GenBank/DDBJ whole genome shotgun (WGS) entry which is preliminary data.</text>
</comment>
<evidence type="ECO:0000313" key="1">
    <source>
        <dbReference type="EMBL" id="EFK97506.1"/>
    </source>
</evidence>
<proteinExistence type="predicted"/>
<dbReference type="EMBL" id="ADZX01000151">
    <property type="protein sequence ID" value="EFK97506.1"/>
    <property type="molecule type" value="Genomic_DNA"/>
</dbReference>
<sequence length="270" mass="27813">FDLGTPIYNSWAALTLALRPQPTTLSSAANQSFSYAQATTTISTITITDNVGALITAADDIRIRIASTSLNMKWDTTDTTATFGGTASGKVSNPVSYENNGTTLVIPVGTNFSAGETLTIDGLSFTQFLGVSTATTGLNIYLAGASDAVSDDADDKTVAINGLLTLDNHTSGQINDEFGSSAVESNATLYAFSLGSAGENATTSALTFRITGANGITDVDMSGTGLYFDNNSNRVYDAGDTSTGLTESLSLTDETGYVYFGSAGGFVSST</sequence>
<reference evidence="1" key="2">
    <citation type="journal article" date="2011" name="Microb. Ecol.">
        <title>Taxonomic and Functional Metagenomic Profiling of the Microbial Community in the Anoxic Sediment of a Sub-saline Shallow Lake (Laguna de Carrizo, Central Spain).</title>
        <authorList>
            <person name="Ferrer M."/>
            <person name="Guazzaroni M.E."/>
            <person name="Richter M."/>
            <person name="Garcia-Salamanca A."/>
            <person name="Yarza P."/>
            <person name="Suarez-Suarez A."/>
            <person name="Solano J."/>
            <person name="Alcaide M."/>
            <person name="van Dillewijn P."/>
            <person name="Molina-Henares M.A."/>
            <person name="Lopez-Cortes N."/>
            <person name="Al-Ramahi Y."/>
            <person name="Guerrero C."/>
            <person name="Acosta A."/>
            <person name="de Eugenio L.I."/>
            <person name="Martinez V."/>
            <person name="Marques S."/>
            <person name="Rojo F."/>
            <person name="Santero E."/>
            <person name="Genilloud O."/>
            <person name="Perez-Perez J."/>
            <person name="Rossello-Mora R."/>
            <person name="Ramos J.L."/>
        </authorList>
    </citation>
    <scope>NUCLEOTIDE SEQUENCE</scope>
</reference>
<name>D9PG08_9ZZZZ</name>
<organism evidence="1">
    <name type="scientific">sediment metagenome</name>
    <dbReference type="NCBI Taxonomy" id="749907"/>
    <lineage>
        <taxon>unclassified sequences</taxon>
        <taxon>metagenomes</taxon>
        <taxon>ecological metagenomes</taxon>
    </lineage>
</organism>
<accession>D9PG08</accession>